<evidence type="ECO:0000313" key="2">
    <source>
        <dbReference type="Proteomes" id="UP000031189"/>
    </source>
</evidence>
<sequence length="61" mass="7156">MDYRGVVYINGESAIEGYFESSKIHGLLFDIDKRDSYYLDLGMILKHKRPIDIEIENRCSK</sequence>
<dbReference type="Proteomes" id="UP000031189">
    <property type="component" value="Unassembled WGS sequence"/>
</dbReference>
<gene>
    <name evidence="1" type="ORF">QX51_13855</name>
</gene>
<comment type="caution">
    <text evidence="1">The sequence shown here is derived from an EMBL/GenBank/DDBJ whole genome shotgun (WGS) entry which is preliminary data.</text>
</comment>
<dbReference type="EMBL" id="JWHR01000112">
    <property type="protein sequence ID" value="KHS56515.1"/>
    <property type="molecule type" value="Genomic_DNA"/>
</dbReference>
<name>A0A0B3WPR9_9FIRM</name>
<evidence type="ECO:0000313" key="1">
    <source>
        <dbReference type="EMBL" id="KHS56515.1"/>
    </source>
</evidence>
<accession>A0A0B3WPR9</accession>
<organism evidence="1 2">
    <name type="scientific">Terrisporobacter othiniensis</name>
    <dbReference type="NCBI Taxonomy" id="1577792"/>
    <lineage>
        <taxon>Bacteria</taxon>
        <taxon>Bacillati</taxon>
        <taxon>Bacillota</taxon>
        <taxon>Clostridia</taxon>
        <taxon>Peptostreptococcales</taxon>
        <taxon>Peptostreptococcaceae</taxon>
        <taxon>Terrisporobacter</taxon>
    </lineage>
</organism>
<reference evidence="1 2" key="1">
    <citation type="submission" date="2014-12" db="EMBL/GenBank/DDBJ databases">
        <title>Draft genome sequence of Terrisporobacter sp. 08-306576, isolated from the blood culture of a bacteremia patient.</title>
        <authorList>
            <person name="Lund L.C."/>
            <person name="Sydenham T.V."/>
            <person name="Hogh S.V."/>
            <person name="Skov M.N."/>
            <person name="Kemp M."/>
            <person name="Justesen U.S."/>
        </authorList>
    </citation>
    <scope>NUCLEOTIDE SEQUENCE [LARGE SCALE GENOMIC DNA]</scope>
    <source>
        <strain evidence="1 2">08-306576</strain>
    </source>
</reference>
<proteinExistence type="predicted"/>
<dbReference type="RefSeq" id="WP_039680483.1">
    <property type="nucleotide sequence ID" value="NZ_JWHR01000112.1"/>
</dbReference>
<keyword evidence="2" id="KW-1185">Reference proteome</keyword>
<protein>
    <submittedName>
        <fullName evidence="1">Uncharacterized protein</fullName>
    </submittedName>
</protein>
<dbReference type="AlphaFoldDB" id="A0A0B3WPR9"/>